<evidence type="ECO:0000256" key="3">
    <source>
        <dbReference type="ARBA" id="ARBA00023125"/>
    </source>
</evidence>
<dbReference type="STRING" id="341454.A0A4S2MSF4"/>
<dbReference type="GO" id="GO:0046872">
    <property type="term" value="F:metal ion binding"/>
    <property type="evidence" value="ECO:0007669"/>
    <property type="project" value="UniProtKB-KW"/>
</dbReference>
<feature type="compositionally biased region" description="Polar residues" evidence="5">
    <location>
        <begin position="61"/>
        <end position="76"/>
    </location>
</feature>
<keyword evidence="3" id="KW-0238">DNA-binding</keyword>
<name>A0A4S2MSF4_9PEZI</name>
<dbReference type="PANTHER" id="PTHR46910:SF3">
    <property type="entry name" value="HALOTOLERANCE PROTEIN 9-RELATED"/>
    <property type="match status" value="1"/>
</dbReference>
<dbReference type="GO" id="GO:0003677">
    <property type="term" value="F:DNA binding"/>
    <property type="evidence" value="ECO:0007669"/>
    <property type="project" value="UniProtKB-KW"/>
</dbReference>
<evidence type="ECO:0000256" key="5">
    <source>
        <dbReference type="SAM" id="MobiDB-lite"/>
    </source>
</evidence>
<evidence type="ECO:0000256" key="1">
    <source>
        <dbReference type="ARBA" id="ARBA00004123"/>
    </source>
</evidence>
<evidence type="ECO:0000256" key="4">
    <source>
        <dbReference type="ARBA" id="ARBA00023242"/>
    </source>
</evidence>
<dbReference type="PANTHER" id="PTHR46910">
    <property type="entry name" value="TRANSCRIPTION FACTOR PDR1"/>
    <property type="match status" value="1"/>
</dbReference>
<evidence type="ECO:0000256" key="2">
    <source>
        <dbReference type="ARBA" id="ARBA00022723"/>
    </source>
</evidence>
<evidence type="ECO:0000313" key="7">
    <source>
        <dbReference type="Proteomes" id="UP000298138"/>
    </source>
</evidence>
<keyword evidence="2" id="KW-0479">Metal-binding</keyword>
<feature type="region of interest" description="Disordered" evidence="5">
    <location>
        <begin position="1"/>
        <end position="36"/>
    </location>
</feature>
<dbReference type="Proteomes" id="UP000298138">
    <property type="component" value="Unassembled WGS sequence"/>
</dbReference>
<feature type="region of interest" description="Disordered" evidence="5">
    <location>
        <begin position="61"/>
        <end position="81"/>
    </location>
</feature>
<keyword evidence="4" id="KW-0539">Nucleus</keyword>
<reference evidence="6 7" key="1">
    <citation type="submission" date="2019-04" db="EMBL/GenBank/DDBJ databases">
        <title>Comparative genomics and transcriptomics to analyze fruiting body development in filamentous ascomycetes.</title>
        <authorList>
            <consortium name="DOE Joint Genome Institute"/>
            <person name="Lutkenhaus R."/>
            <person name="Traeger S."/>
            <person name="Breuer J."/>
            <person name="Kuo A."/>
            <person name="Lipzen A."/>
            <person name="Pangilinan J."/>
            <person name="Dilworth D."/>
            <person name="Sandor L."/>
            <person name="Poggeler S."/>
            <person name="Barry K."/>
            <person name="Grigoriev I.V."/>
            <person name="Nowrousian M."/>
        </authorList>
    </citation>
    <scope>NUCLEOTIDE SEQUENCE [LARGE SCALE GENOMIC DNA]</scope>
    <source>
        <strain evidence="6 7">CBS 389.68</strain>
    </source>
</reference>
<protein>
    <recommendedName>
        <fullName evidence="8">Transcription factor domain-containing protein</fullName>
    </recommendedName>
</protein>
<dbReference type="OrthoDB" id="1919336at2759"/>
<sequence length="597" mass="67534">MPPPPQLNKQQQHADTLRAAPPLVAIAPRPTPTPQPRQEIRLHAFEKFCLSRESSVDTRSSISHSLTGTFSSPCSSDDSRTAVPYVSPPLSVRTSTSPPVVVTTYDIYNLPPEPIVSQAISSFYKMAATLWYVMTRDEADEIQRSLYHAHFASQRSTPRLVEMCALASVGGQYHLDCPETQAVRRACMRTVKLYLDELLEESELKAMRVNELACLFHITDKRTSAWAYVAAGLRIAEHYGLENEIQRPSFNAAVPRIPEHEWMQYRKNWRTLRHLESWLAGTLGRFLPRSLHESINLSFLIDSTTKTNPHATKIARNTNAIQCEFTKASIISCELLRAAGSSIILNLPALDPHIQKLDRWLQQLPEFMQLLYMIHHEDDVTVRNNSMLVHLVYLGARVILARRILVEKPSRVVKSMRMGGDQEHIDEGIKAACHVKTIVGMLLENKQLFKRCWLAIHESLSSASLLLYQATQLFLMKKPYHELVDNARVLHQALDSCSKEDTVARSYHNLLQEFFDEFFNVNGIRGHVAIRRVDVMAHKLREVMRMPFDGPVNALVMGKEAATAGRYGNWLGARPIGGMGDAYTSRMPDGYGDVEMV</sequence>
<dbReference type="GO" id="GO:0003700">
    <property type="term" value="F:DNA-binding transcription factor activity"/>
    <property type="evidence" value="ECO:0007669"/>
    <property type="project" value="InterPro"/>
</dbReference>
<keyword evidence="7" id="KW-1185">Reference proteome</keyword>
<proteinExistence type="predicted"/>
<comment type="subcellular location">
    <subcellularLocation>
        <location evidence="1">Nucleus</location>
    </subcellularLocation>
</comment>
<evidence type="ECO:0000313" key="6">
    <source>
        <dbReference type="EMBL" id="TGZ78788.1"/>
    </source>
</evidence>
<dbReference type="InParanoid" id="A0A4S2MSF4"/>
<dbReference type="EMBL" id="ML220137">
    <property type="protein sequence ID" value="TGZ78788.1"/>
    <property type="molecule type" value="Genomic_DNA"/>
</dbReference>
<gene>
    <name evidence="6" type="ORF">EX30DRAFT_342833</name>
</gene>
<dbReference type="CDD" id="cd12148">
    <property type="entry name" value="fungal_TF_MHR"/>
    <property type="match status" value="1"/>
</dbReference>
<evidence type="ECO:0008006" key="8">
    <source>
        <dbReference type="Google" id="ProtNLM"/>
    </source>
</evidence>
<dbReference type="GO" id="GO:0005634">
    <property type="term" value="C:nucleus"/>
    <property type="evidence" value="ECO:0007669"/>
    <property type="project" value="UniProtKB-SubCell"/>
</dbReference>
<organism evidence="6 7">
    <name type="scientific">Ascodesmis nigricans</name>
    <dbReference type="NCBI Taxonomy" id="341454"/>
    <lineage>
        <taxon>Eukaryota</taxon>
        <taxon>Fungi</taxon>
        <taxon>Dikarya</taxon>
        <taxon>Ascomycota</taxon>
        <taxon>Pezizomycotina</taxon>
        <taxon>Pezizomycetes</taxon>
        <taxon>Pezizales</taxon>
        <taxon>Ascodesmidaceae</taxon>
        <taxon>Ascodesmis</taxon>
    </lineage>
</organism>
<accession>A0A4S2MSF4</accession>
<dbReference type="InterPro" id="IPR050987">
    <property type="entry name" value="AtrR-like"/>
</dbReference>
<dbReference type="AlphaFoldDB" id="A0A4S2MSF4"/>